<organism evidence="1 2">
    <name type="scientific">Rhizobium halophytocola</name>
    <dbReference type="NCBI Taxonomy" id="735519"/>
    <lineage>
        <taxon>Bacteria</taxon>
        <taxon>Pseudomonadati</taxon>
        <taxon>Pseudomonadota</taxon>
        <taxon>Alphaproteobacteria</taxon>
        <taxon>Hyphomicrobiales</taxon>
        <taxon>Rhizobiaceae</taxon>
        <taxon>Rhizobium/Agrobacterium group</taxon>
        <taxon>Rhizobium</taxon>
    </lineage>
</organism>
<dbReference type="Pfam" id="PF06169">
    <property type="entry name" value="DUF982"/>
    <property type="match status" value="1"/>
</dbReference>
<dbReference type="RefSeq" id="WP_209943240.1">
    <property type="nucleotide sequence ID" value="NZ_JAGGJU010000003.1"/>
</dbReference>
<proteinExistence type="predicted"/>
<dbReference type="Proteomes" id="UP000759443">
    <property type="component" value="Unassembled WGS sequence"/>
</dbReference>
<keyword evidence="2" id="KW-1185">Reference proteome</keyword>
<name>A0ABS4DVV6_9HYPH</name>
<protein>
    <recommendedName>
        <fullName evidence="3">DUF982 domain-containing protein</fullName>
    </recommendedName>
</protein>
<evidence type="ECO:0008006" key="3">
    <source>
        <dbReference type="Google" id="ProtNLM"/>
    </source>
</evidence>
<evidence type="ECO:0000313" key="1">
    <source>
        <dbReference type="EMBL" id="MBP1849831.1"/>
    </source>
</evidence>
<evidence type="ECO:0000313" key="2">
    <source>
        <dbReference type="Proteomes" id="UP000759443"/>
    </source>
</evidence>
<gene>
    <name evidence="1" type="ORF">J2Z17_001252</name>
</gene>
<comment type="caution">
    <text evidence="1">The sequence shown here is derived from an EMBL/GenBank/DDBJ whole genome shotgun (WGS) entry which is preliminary data.</text>
</comment>
<sequence length="81" mass="8299">MPLDRPLPSPLALVINGSRHIIGSLREAAWLLADAWPDPGCAGLRTALAACAAALEGRLSVDEARAIIRSVAEGSGIAVEG</sequence>
<reference evidence="1 2" key="1">
    <citation type="submission" date="2021-03" db="EMBL/GenBank/DDBJ databases">
        <title>Genomic Encyclopedia of Type Strains, Phase IV (KMG-IV): sequencing the most valuable type-strain genomes for metagenomic binning, comparative biology and taxonomic classification.</title>
        <authorList>
            <person name="Goeker M."/>
        </authorList>
    </citation>
    <scope>NUCLEOTIDE SEQUENCE [LARGE SCALE GENOMIC DNA]</scope>
    <source>
        <strain evidence="1 2">DSM 21600</strain>
    </source>
</reference>
<dbReference type="EMBL" id="JAGGJU010000003">
    <property type="protein sequence ID" value="MBP1849831.1"/>
    <property type="molecule type" value="Genomic_DNA"/>
</dbReference>
<accession>A0ABS4DVV6</accession>
<dbReference type="Gene3D" id="6.10.250.730">
    <property type="match status" value="1"/>
</dbReference>
<dbReference type="InterPro" id="IPR010385">
    <property type="entry name" value="DUF982"/>
</dbReference>